<keyword evidence="2 4" id="KW-0472">Membrane</keyword>
<dbReference type="InterPro" id="IPR011990">
    <property type="entry name" value="TPR-like_helical_dom_sf"/>
</dbReference>
<dbReference type="PROSITE" id="PS50005">
    <property type="entry name" value="TPR"/>
    <property type="match status" value="1"/>
</dbReference>
<evidence type="ECO:0000313" key="8">
    <source>
        <dbReference type="EMBL" id="GBQ04501.1"/>
    </source>
</evidence>
<dbReference type="InterPro" id="IPR039565">
    <property type="entry name" value="BamD-like"/>
</dbReference>
<comment type="subunit">
    <text evidence="4">Part of the Bam complex.</text>
</comment>
<keyword evidence="5" id="KW-0802">TPR repeat</keyword>
<feature type="signal peptide" evidence="4">
    <location>
        <begin position="1"/>
        <end position="29"/>
    </location>
</feature>
<dbReference type="CDD" id="cd15830">
    <property type="entry name" value="BamD"/>
    <property type="match status" value="1"/>
</dbReference>
<name>A0ABQ0NW84_9PROT</name>
<feature type="compositionally biased region" description="Polar residues" evidence="6">
    <location>
        <begin position="286"/>
        <end position="297"/>
    </location>
</feature>
<dbReference type="InterPro" id="IPR017689">
    <property type="entry name" value="BamD"/>
</dbReference>
<dbReference type="HAMAP" id="MF_00922">
    <property type="entry name" value="OM_assembly_BamD"/>
    <property type="match status" value="1"/>
</dbReference>
<feature type="domain" description="Outer membrane lipoprotein BamD-like" evidence="7">
    <location>
        <begin position="48"/>
        <end position="242"/>
    </location>
</feature>
<feature type="chain" id="PRO_5044944869" description="Outer membrane protein assembly factor BamD" evidence="4">
    <location>
        <begin position="30"/>
        <end position="368"/>
    </location>
</feature>
<feature type="compositionally biased region" description="Low complexity" evidence="6">
    <location>
        <begin position="304"/>
        <end position="318"/>
    </location>
</feature>
<feature type="repeat" description="TPR" evidence="5">
    <location>
        <begin position="86"/>
        <end position="119"/>
    </location>
</feature>
<dbReference type="InterPro" id="IPR019734">
    <property type="entry name" value="TPR_rpt"/>
</dbReference>
<evidence type="ECO:0000256" key="6">
    <source>
        <dbReference type="SAM" id="MobiDB-lite"/>
    </source>
</evidence>
<protein>
    <recommendedName>
        <fullName evidence="4">Outer membrane protein assembly factor BamD</fullName>
    </recommendedName>
</protein>
<feature type="region of interest" description="Disordered" evidence="6">
    <location>
        <begin position="268"/>
        <end position="335"/>
    </location>
</feature>
<evidence type="ECO:0000313" key="9">
    <source>
        <dbReference type="Proteomes" id="UP001062901"/>
    </source>
</evidence>
<organism evidence="8 9">
    <name type="scientific">Saccharibacter floricola DSM 15669</name>
    <dbReference type="NCBI Taxonomy" id="1123227"/>
    <lineage>
        <taxon>Bacteria</taxon>
        <taxon>Pseudomonadati</taxon>
        <taxon>Pseudomonadota</taxon>
        <taxon>Alphaproteobacteria</taxon>
        <taxon>Acetobacterales</taxon>
        <taxon>Acetobacteraceae</taxon>
        <taxon>Saccharibacter</taxon>
    </lineage>
</organism>
<evidence type="ECO:0000256" key="4">
    <source>
        <dbReference type="HAMAP-Rule" id="MF_00922"/>
    </source>
</evidence>
<evidence type="ECO:0000256" key="3">
    <source>
        <dbReference type="ARBA" id="ARBA00023237"/>
    </source>
</evidence>
<dbReference type="SUPFAM" id="SSF48452">
    <property type="entry name" value="TPR-like"/>
    <property type="match status" value="1"/>
</dbReference>
<dbReference type="EMBL" id="BAQD01000001">
    <property type="protein sequence ID" value="GBQ04501.1"/>
    <property type="molecule type" value="Genomic_DNA"/>
</dbReference>
<gene>
    <name evidence="4" type="primary">bamD</name>
    <name evidence="8" type="ORF">AA15669_0008</name>
</gene>
<feature type="compositionally biased region" description="Basic residues" evidence="6">
    <location>
        <begin position="276"/>
        <end position="285"/>
    </location>
</feature>
<dbReference type="Pfam" id="PF13525">
    <property type="entry name" value="YfiO"/>
    <property type="match status" value="1"/>
</dbReference>
<comment type="caution">
    <text evidence="8">The sequence shown here is derived from an EMBL/GenBank/DDBJ whole genome shotgun (WGS) entry which is preliminary data.</text>
</comment>
<keyword evidence="3 4" id="KW-0998">Cell outer membrane</keyword>
<comment type="function">
    <text evidence="4">Part of the outer membrane protein assembly complex, which is involved in assembly and insertion of beta-barrel proteins into the outer membrane.</text>
</comment>
<comment type="subcellular location">
    <subcellularLocation>
        <location evidence="4">Cell outer membrane</location>
    </subcellularLocation>
</comment>
<reference evidence="8" key="1">
    <citation type="submission" date="2013-04" db="EMBL/GenBank/DDBJ databases">
        <title>The genome sequencing project of 58 acetic acid bacteria.</title>
        <authorList>
            <person name="Okamoto-Kainuma A."/>
            <person name="Ishikawa M."/>
            <person name="Umino S."/>
            <person name="Koizumi Y."/>
            <person name="Shiwa Y."/>
            <person name="Yoshikawa H."/>
            <person name="Matsutani M."/>
            <person name="Matsushita K."/>
        </authorList>
    </citation>
    <scope>NUCLEOTIDE SEQUENCE</scope>
    <source>
        <strain evidence="8">DSM 15669</strain>
    </source>
</reference>
<evidence type="ECO:0000256" key="2">
    <source>
        <dbReference type="ARBA" id="ARBA00023136"/>
    </source>
</evidence>
<proteinExistence type="inferred from homology"/>
<comment type="similarity">
    <text evidence="4">Belongs to the BamD family.</text>
</comment>
<evidence type="ECO:0000256" key="1">
    <source>
        <dbReference type="ARBA" id="ARBA00022729"/>
    </source>
</evidence>
<dbReference type="NCBIfam" id="TIGR03302">
    <property type="entry name" value="OM_YfiO"/>
    <property type="match status" value="1"/>
</dbReference>
<evidence type="ECO:0000256" key="5">
    <source>
        <dbReference type="PROSITE-ProRule" id="PRU00339"/>
    </source>
</evidence>
<sequence precursor="true">MVSSIVTRRASSFRLGLMPLGACSCLGFAFLAGCASNGEQAPVPRTADAETLYNYGVDALHDGHYKMASGEFELLQQNYPYSGYTGNAELMEGYAYYLQGEYALSVQQLERYLQLHPTSPDAAYAYYLRGLCYYEQIGDVSRDQLGTIEAVDALQEVVSRFPQTSYARDAQLKIDLCRDHLAGKEMLVGRFYQEEKDYQAAIGRYQRVVQDFQTTNHVPEALERLVEVNLDLGLPDEARQAASVLGYNDPDSKWYRYAYNKLKYNNQLTPQIRKPGSGKKNRTSKHPQLTASSTPSAQGPLAISKVPSSSVQQSSLSKFGNVPPRSTAAQLPQEQRRKRGFFSSIFTPVGNFFTPVGSFFSNTWNKIF</sequence>
<evidence type="ECO:0000259" key="7">
    <source>
        <dbReference type="Pfam" id="PF13525"/>
    </source>
</evidence>
<keyword evidence="1 4" id="KW-0732">Signal</keyword>
<keyword evidence="8" id="KW-0449">Lipoprotein</keyword>
<accession>A0ABQ0NW84</accession>
<dbReference type="Proteomes" id="UP001062901">
    <property type="component" value="Unassembled WGS sequence"/>
</dbReference>
<dbReference type="Gene3D" id="1.25.40.10">
    <property type="entry name" value="Tetratricopeptide repeat domain"/>
    <property type="match status" value="1"/>
</dbReference>
<keyword evidence="9" id="KW-1185">Reference proteome</keyword>